<comment type="caution">
    <text evidence="1">The sequence shown here is derived from an EMBL/GenBank/DDBJ whole genome shotgun (WGS) entry which is preliminary data.</text>
</comment>
<organism evidence="1 2">
    <name type="scientific">Aspergillus sclerotialis</name>
    <dbReference type="NCBI Taxonomy" id="2070753"/>
    <lineage>
        <taxon>Eukaryota</taxon>
        <taxon>Fungi</taxon>
        <taxon>Dikarya</taxon>
        <taxon>Ascomycota</taxon>
        <taxon>Pezizomycotina</taxon>
        <taxon>Eurotiomycetes</taxon>
        <taxon>Eurotiomycetidae</taxon>
        <taxon>Eurotiales</taxon>
        <taxon>Aspergillaceae</taxon>
        <taxon>Aspergillus</taxon>
        <taxon>Aspergillus subgen. Polypaecilum</taxon>
    </lineage>
</organism>
<evidence type="ECO:0000313" key="2">
    <source>
        <dbReference type="Proteomes" id="UP000266188"/>
    </source>
</evidence>
<accession>A0A3A2ZRZ7</accession>
<dbReference type="AlphaFoldDB" id="A0A3A2ZRZ7"/>
<name>A0A3A2ZRZ7_9EURO</name>
<dbReference type="Proteomes" id="UP000266188">
    <property type="component" value="Unassembled WGS sequence"/>
</dbReference>
<keyword evidence="2" id="KW-1185">Reference proteome</keyword>
<dbReference type="EMBL" id="MVGC01000188">
    <property type="protein sequence ID" value="RJE22074.1"/>
    <property type="molecule type" value="Genomic_DNA"/>
</dbReference>
<sequence length="227" mass="25931">MARTSATANQASADHITALQARNQGTNLPHTWDGKLQNLEKLTKKEGFSAWEFRIKAILDDESLGDVIDPALPRPHYTDSKHYIWRKTSTKIAKWLSIQISDELLDEVIAIGTNSIYADDFYKAVEKAVLGSPMSAFYTVIYMIRSDHKTIDQYVTAFRQSTEYSIRLGMPFTAFQSMLLVLHGVKQELQEYVALKIASFKDDVSETMKWSDFMQLCKEIKDKAMFI</sequence>
<dbReference type="OrthoDB" id="4446873at2759"/>
<reference evidence="2" key="1">
    <citation type="submission" date="2017-02" db="EMBL/GenBank/DDBJ databases">
        <authorList>
            <person name="Tafer H."/>
            <person name="Lopandic K."/>
        </authorList>
    </citation>
    <scope>NUCLEOTIDE SEQUENCE [LARGE SCALE GENOMIC DNA]</scope>
    <source>
        <strain evidence="2">CBS 366.77</strain>
    </source>
</reference>
<dbReference type="STRING" id="2070753.A0A3A2ZRZ7"/>
<evidence type="ECO:0000313" key="1">
    <source>
        <dbReference type="EMBL" id="RJE22074.1"/>
    </source>
</evidence>
<protein>
    <submittedName>
        <fullName evidence="1">Uncharacterized protein</fullName>
    </submittedName>
</protein>
<proteinExistence type="predicted"/>
<gene>
    <name evidence="1" type="ORF">PHISCL_05580</name>
</gene>